<dbReference type="Pfam" id="PF24883">
    <property type="entry name" value="NPHP3_N"/>
    <property type="match status" value="1"/>
</dbReference>
<name>A0A0D2XXY4_FUSOF</name>
<dbReference type="PANTHER" id="PTHR10039:SF15">
    <property type="entry name" value="NACHT DOMAIN-CONTAINING PROTEIN"/>
    <property type="match status" value="1"/>
</dbReference>
<dbReference type="EnsemblFungi" id="FOXG_08853T0">
    <property type="protein sequence ID" value="FOXG_08853P0"/>
    <property type="gene ID" value="FOXG_08853"/>
</dbReference>
<evidence type="ECO:0000256" key="3">
    <source>
        <dbReference type="SAM" id="MobiDB-lite"/>
    </source>
</evidence>
<proteinExistence type="predicted"/>
<dbReference type="InterPro" id="IPR027417">
    <property type="entry name" value="P-loop_NTPase"/>
</dbReference>
<dbReference type="InterPro" id="IPR036770">
    <property type="entry name" value="Ankyrin_rpt-contain_sf"/>
</dbReference>
<feature type="repeat" description="ANK" evidence="2">
    <location>
        <begin position="775"/>
        <end position="807"/>
    </location>
</feature>
<keyword evidence="2" id="KW-0040">ANK repeat</keyword>
<dbReference type="PANTHER" id="PTHR10039">
    <property type="entry name" value="AMELOGENIN"/>
    <property type="match status" value="1"/>
</dbReference>
<dbReference type="Gene3D" id="1.25.40.20">
    <property type="entry name" value="Ankyrin repeat-containing domain"/>
    <property type="match status" value="1"/>
</dbReference>
<reference evidence="6" key="2">
    <citation type="submission" date="2025-08" db="UniProtKB">
        <authorList>
            <consortium name="EnsemblFungi"/>
        </authorList>
    </citation>
    <scope>IDENTIFICATION</scope>
    <source>
        <strain evidence="6">4287 / CBS 123668 / FGSC 9935 / NRRL 34936</strain>
    </source>
</reference>
<dbReference type="PROSITE" id="PS50088">
    <property type="entry name" value="ANK_REPEAT"/>
    <property type="match status" value="3"/>
</dbReference>
<sequence length="1170" mass="131093">MDGLSSAASIIAVVQLTAEVTKYIIGVAGASKDRQRLLDEILACEALLMRLRDYSKGTDGPEIEDWDADQAKTHSAQTWSVKVKALESDNAPLYRLYKILDAIKTKLQPGHGSGIQKIKAALKWPFDEKEVAKLVDAFQRERSLLHFAMTHESTQLVKHIKATSDDNSRQLADLVRLIKNKSTEDEHRVARLDRILTDIQLSNLNIAEGIGHLQNSQMSAHQKEVLDWISPVDYAPQQSDIFSRREPGTGEWLLESDEYNSWVKGDKQTLFCPGIPGAGKTIMASIVVNSLLDSFHSESNIGVAYIYCNFRRRHEQKASDLIANLLKQLSESQPSLFKPVDDLYNKRKASRTRPSLQELGRVLQEVAAAYSRVYIVLDALDECETTDGTLPNFIQQVLDLQSATSTNILATSRYIPEIKEKFRKAVSLKIRASEPDVRRYLAGRMSQLPVFVQNKPELQEEIKTRILESVQGMFLLAQLHLDSLVGKRSPKAVRAILKALPSNSSTSKAYDKAYGDAMKRIEDQLTDQAILAKEALMWISCARRLLSPAELQHALGIEIDSTEFDEENLSEIPDIVSACAGLVTVDEQSNTVRLAHFTTQEYFERTQDQWFPDAALEISVKTLTYLSYDLIVDQVRTVRGPKPGIAVQKDAEKSDSVIDQSKDEKPGSPNPGLGRSKSQDWKIKNNVAESDEDYDVKKMLQDYPLCRYASCHWGYHARNVSEMPDIVKNFLSSEKLVKVTERLRHFKDSKISVDKVPMFQTLLEHGADPNILIDETSRPLHHATSDKVEPLVQLLLDHAADVNGRDKEGRTALHLAVDSEMESLVRLLVDRGAEVNAQDDQGHTPLYHAAGRDIDPIVQLLIDHGANANLQDKHGLSVLHLAMASTFDCLVQSLIGRGESTNAHGATHKTHSTAAVSNSLKPTMVKDKPQMVFEEYALITIHELALFRSLVSSAWPSRRPPSIASMEEHLDTMQIRMEWEYEPLIGSFLSRMNGARPFVQAMISEVKVNIRESQGNSSVYMENMHEASRTLRMYSQQLSAIELHREMVLGLLVDCARLAEMLWENNAAIKEFDRARYGELMLAARKGQDYIDQKLHESSAVGTTLDTTSSGEPMTFVIHPTSIRLRELRQRFHIDLGPEPDETSPSGSQPKLIVNLQLMEASHALVSAVP</sequence>
<feature type="repeat" description="ANK" evidence="2">
    <location>
        <begin position="808"/>
        <end position="840"/>
    </location>
</feature>
<dbReference type="Pfam" id="PF22939">
    <property type="entry name" value="WHD_GPIID"/>
    <property type="match status" value="1"/>
</dbReference>
<dbReference type="InterPro" id="IPR054471">
    <property type="entry name" value="GPIID_WHD"/>
</dbReference>
<dbReference type="Pfam" id="PF12796">
    <property type="entry name" value="Ank_2"/>
    <property type="match status" value="1"/>
</dbReference>
<dbReference type="STRING" id="426428.A0A0D2XXY4"/>
<protein>
    <submittedName>
        <fullName evidence="6">Uncharacterized protein</fullName>
    </submittedName>
</protein>
<evidence type="ECO:0000313" key="7">
    <source>
        <dbReference type="Proteomes" id="UP000002489"/>
    </source>
</evidence>
<evidence type="ECO:0000259" key="4">
    <source>
        <dbReference type="Pfam" id="PF22939"/>
    </source>
</evidence>
<reference evidence="7" key="1">
    <citation type="journal article" date="2012" name="Mol. Plant Microbe Interact.">
        <title>A highly conserved effector in Fusarium oxysporum is required for full virulence on Arabidopsis.</title>
        <authorList>
            <person name="Thatcher L.F."/>
            <person name="Gardiner D.M."/>
            <person name="Kazan K."/>
            <person name="Manners J."/>
        </authorList>
    </citation>
    <scope>NUCLEOTIDE SEQUENCE [LARGE SCALE GENOMIC DNA]</scope>
    <source>
        <strain evidence="7">Fo5176</strain>
    </source>
</reference>
<feature type="domain" description="Nephrocystin 3-like N-terminal" evidence="5">
    <location>
        <begin position="248"/>
        <end position="413"/>
    </location>
</feature>
<feature type="region of interest" description="Disordered" evidence="3">
    <location>
        <begin position="643"/>
        <end position="680"/>
    </location>
</feature>
<evidence type="ECO:0000256" key="1">
    <source>
        <dbReference type="ARBA" id="ARBA00022737"/>
    </source>
</evidence>
<dbReference type="InterPro" id="IPR056884">
    <property type="entry name" value="NPHP3-like_N"/>
</dbReference>
<dbReference type="Gene3D" id="3.40.50.300">
    <property type="entry name" value="P-loop containing nucleotide triphosphate hydrolases"/>
    <property type="match status" value="1"/>
</dbReference>
<evidence type="ECO:0000313" key="6">
    <source>
        <dbReference type="EnsemblFungi" id="FOXG_08853P0"/>
    </source>
</evidence>
<dbReference type="SMART" id="SM00248">
    <property type="entry name" value="ANK"/>
    <property type="match status" value="5"/>
</dbReference>
<dbReference type="SUPFAM" id="SSF48403">
    <property type="entry name" value="Ankyrin repeat"/>
    <property type="match status" value="1"/>
</dbReference>
<organism evidence="6 7">
    <name type="scientific">Fusarium oxysporum (strain Fo5176)</name>
    <name type="common">Fusarium vascular wilt</name>
    <dbReference type="NCBI Taxonomy" id="660025"/>
    <lineage>
        <taxon>Eukaryota</taxon>
        <taxon>Fungi</taxon>
        <taxon>Dikarya</taxon>
        <taxon>Ascomycota</taxon>
        <taxon>Pezizomycotina</taxon>
        <taxon>Sordariomycetes</taxon>
        <taxon>Hypocreomycetidae</taxon>
        <taxon>Hypocreales</taxon>
        <taxon>Nectriaceae</taxon>
        <taxon>Fusarium</taxon>
        <taxon>Fusarium oxysporum species complex</taxon>
    </lineage>
</organism>
<dbReference type="Pfam" id="PF00023">
    <property type="entry name" value="Ank"/>
    <property type="match status" value="1"/>
</dbReference>
<dbReference type="InterPro" id="IPR002110">
    <property type="entry name" value="Ankyrin_rpt"/>
</dbReference>
<feature type="repeat" description="ANK" evidence="2">
    <location>
        <begin position="841"/>
        <end position="873"/>
    </location>
</feature>
<accession>A0A0D2XXY4</accession>
<evidence type="ECO:0000256" key="2">
    <source>
        <dbReference type="PROSITE-ProRule" id="PRU00023"/>
    </source>
</evidence>
<feature type="domain" description="GPI inositol-deacylase winged helix" evidence="4">
    <location>
        <begin position="529"/>
        <end position="604"/>
    </location>
</feature>
<dbReference type="Proteomes" id="UP000002489">
    <property type="component" value="Unassembled WGS sequence"/>
</dbReference>
<keyword evidence="1" id="KW-0677">Repeat</keyword>
<evidence type="ECO:0000259" key="5">
    <source>
        <dbReference type="Pfam" id="PF24883"/>
    </source>
</evidence>
<dbReference type="SUPFAM" id="SSF52540">
    <property type="entry name" value="P-loop containing nucleoside triphosphate hydrolases"/>
    <property type="match status" value="1"/>
</dbReference>
<feature type="compositionally biased region" description="Basic and acidic residues" evidence="3">
    <location>
        <begin position="649"/>
        <end position="666"/>
    </location>
</feature>
<dbReference type="AlphaFoldDB" id="A0A0D2XXY4"/>
<dbReference type="PROSITE" id="PS50297">
    <property type="entry name" value="ANK_REP_REGION"/>
    <property type="match status" value="3"/>
</dbReference>